<dbReference type="EC" id="2.1.1.37" evidence="2"/>
<comment type="caution">
    <text evidence="13">The sequence shown here is derived from an EMBL/GenBank/DDBJ whole genome shotgun (WGS) entry which is preliminary data.</text>
</comment>
<protein>
    <recommendedName>
        <fullName evidence="2">DNA (cytosine-5-)-methyltransferase</fullName>
        <ecNumber evidence="2">2.1.1.37</ecNumber>
    </recommendedName>
</protein>
<keyword evidence="8" id="KW-0539">Nucleus</keyword>
<accession>A0AAW0K2R2</accession>
<dbReference type="PROSITE" id="PS51679">
    <property type="entry name" value="SAM_MT_C5"/>
    <property type="match status" value="1"/>
</dbReference>
<dbReference type="GO" id="GO:0005634">
    <property type="term" value="C:nucleus"/>
    <property type="evidence" value="ECO:0007669"/>
    <property type="project" value="UniProtKB-SubCell"/>
</dbReference>
<dbReference type="Gene3D" id="3.40.50.150">
    <property type="entry name" value="Vaccinia Virus protein VP39"/>
    <property type="match status" value="1"/>
</dbReference>
<evidence type="ECO:0000259" key="11">
    <source>
        <dbReference type="PROSITE" id="PS50030"/>
    </source>
</evidence>
<feature type="domain" description="UBA" evidence="11">
    <location>
        <begin position="54"/>
        <end position="95"/>
    </location>
</feature>
<keyword evidence="4 9" id="KW-0808">Transferase</keyword>
<comment type="similarity">
    <text evidence="9">Belongs to the class I-like SAM-binding methyltransferase superfamily. C5-methyltransferase family.</text>
</comment>
<sequence length="441" mass="48885">MDGDASGVEGDNCDWNSEDEREIDDFSLSSSSSLTPPNEETVTGSGEASSSAGSSNSKLFDKFIGMGFTEKMVAKAIQENGEDNTDSILNTLLTYSTLETSPQEQQHIDSDNYSLDCDGSFLDGFSDVDSWSDNEEITNTVFDEDNKLSSLMSMGYTRDEASIAMERCGLNASLVELTDFICAAQISKVEDAHLPVEEKPRPKLPCIVSAKLKKRKHAKLTERIRKALEDYDGEPPLRVQKYVLDECRKWNLVWVGRNKVAPLEPDEVEMLLGFPRNHTRGGGISRTDRYKSLGNSFQVDTVAYHLSVLKDMFPGGINLLSLFSGIGGAEVALHRLGIPLKNVVSVEISEVNRNIVRSWWEQTNQKGNLIDLADVQQLNGDRLEQLMNSFGGFDLVVGGSPCNNLAGSNRHHRDGLEGKESALFYDYFRILDLVKNWSNVS</sequence>
<dbReference type="InterPro" id="IPR001525">
    <property type="entry name" value="C5_MeTfrase"/>
</dbReference>
<comment type="subcellular location">
    <subcellularLocation>
        <location evidence="1">Nucleus</location>
    </subcellularLocation>
</comment>
<feature type="domain" description="SAM-dependent MTase DRM-type" evidence="12">
    <location>
        <begin position="133"/>
        <end position="441"/>
    </location>
</feature>
<keyword evidence="14" id="KW-1185">Reference proteome</keyword>
<keyword evidence="7" id="KW-0238">DNA-binding</keyword>
<evidence type="ECO:0000313" key="13">
    <source>
        <dbReference type="EMBL" id="KAK7833567.1"/>
    </source>
</evidence>
<dbReference type="EMBL" id="PKMF04000403">
    <property type="protein sequence ID" value="KAK7833567.1"/>
    <property type="molecule type" value="Genomic_DNA"/>
</dbReference>
<evidence type="ECO:0000256" key="4">
    <source>
        <dbReference type="ARBA" id="ARBA00022679"/>
    </source>
</evidence>
<evidence type="ECO:0000256" key="6">
    <source>
        <dbReference type="ARBA" id="ARBA00022737"/>
    </source>
</evidence>
<dbReference type="InterPro" id="IPR015940">
    <property type="entry name" value="UBA"/>
</dbReference>
<evidence type="ECO:0000256" key="1">
    <source>
        <dbReference type="ARBA" id="ARBA00004123"/>
    </source>
</evidence>
<evidence type="ECO:0000256" key="5">
    <source>
        <dbReference type="ARBA" id="ARBA00022691"/>
    </source>
</evidence>
<dbReference type="InterPro" id="IPR050390">
    <property type="entry name" value="C5-Methyltransferase"/>
</dbReference>
<dbReference type="PANTHER" id="PTHR23068">
    <property type="entry name" value="DNA CYTOSINE-5- -METHYLTRANSFERASE 3-RELATED"/>
    <property type="match status" value="1"/>
</dbReference>
<dbReference type="PANTHER" id="PTHR23068:SF25">
    <property type="entry name" value="DNA (CYTOSINE-5)-METHYLTRANSFERASE DRM2"/>
    <property type="match status" value="1"/>
</dbReference>
<dbReference type="SUPFAM" id="SSF53335">
    <property type="entry name" value="S-adenosyl-L-methionine-dependent methyltransferases"/>
    <property type="match status" value="2"/>
</dbReference>
<name>A0AAW0K2R2_QUESU</name>
<gene>
    <name evidence="13" type="primary">DRM1_0</name>
    <name evidence="13" type="ORF">CFP56_025383</name>
</gene>
<evidence type="ECO:0000256" key="7">
    <source>
        <dbReference type="ARBA" id="ARBA00023125"/>
    </source>
</evidence>
<dbReference type="GO" id="GO:0003886">
    <property type="term" value="F:DNA (cytosine-5-)-methyltransferase activity"/>
    <property type="evidence" value="ECO:0007669"/>
    <property type="project" value="UniProtKB-EC"/>
</dbReference>
<evidence type="ECO:0000313" key="14">
    <source>
        <dbReference type="Proteomes" id="UP000237347"/>
    </source>
</evidence>
<keyword evidence="6" id="KW-0677">Repeat</keyword>
<evidence type="ECO:0000256" key="8">
    <source>
        <dbReference type="ARBA" id="ARBA00023242"/>
    </source>
</evidence>
<evidence type="ECO:0000256" key="10">
    <source>
        <dbReference type="SAM" id="MobiDB-lite"/>
    </source>
</evidence>
<keyword evidence="5 9" id="KW-0949">S-adenosyl-L-methionine</keyword>
<dbReference type="GO" id="GO:0032259">
    <property type="term" value="P:methylation"/>
    <property type="evidence" value="ECO:0007669"/>
    <property type="project" value="UniProtKB-KW"/>
</dbReference>
<dbReference type="AlphaFoldDB" id="A0AAW0K2R2"/>
<evidence type="ECO:0000256" key="3">
    <source>
        <dbReference type="ARBA" id="ARBA00022603"/>
    </source>
</evidence>
<dbReference type="InterPro" id="IPR029063">
    <property type="entry name" value="SAM-dependent_MTases_sf"/>
</dbReference>
<evidence type="ECO:0000256" key="9">
    <source>
        <dbReference type="PROSITE-ProRule" id="PRU01016"/>
    </source>
</evidence>
<dbReference type="PROSITE" id="PS50030">
    <property type="entry name" value="UBA"/>
    <property type="match status" value="2"/>
</dbReference>
<keyword evidence="3 9" id="KW-0489">Methyltransferase</keyword>
<dbReference type="GO" id="GO:0003677">
    <property type="term" value="F:DNA binding"/>
    <property type="evidence" value="ECO:0007669"/>
    <property type="project" value="UniProtKB-KW"/>
</dbReference>
<organism evidence="13 14">
    <name type="scientific">Quercus suber</name>
    <name type="common">Cork oak</name>
    <dbReference type="NCBI Taxonomy" id="58331"/>
    <lineage>
        <taxon>Eukaryota</taxon>
        <taxon>Viridiplantae</taxon>
        <taxon>Streptophyta</taxon>
        <taxon>Embryophyta</taxon>
        <taxon>Tracheophyta</taxon>
        <taxon>Spermatophyta</taxon>
        <taxon>Magnoliopsida</taxon>
        <taxon>eudicotyledons</taxon>
        <taxon>Gunneridae</taxon>
        <taxon>Pentapetalae</taxon>
        <taxon>rosids</taxon>
        <taxon>fabids</taxon>
        <taxon>Fagales</taxon>
        <taxon>Fagaceae</taxon>
        <taxon>Quercus</taxon>
    </lineage>
</organism>
<evidence type="ECO:0000259" key="12">
    <source>
        <dbReference type="PROSITE" id="PS51680"/>
    </source>
</evidence>
<feature type="active site" evidence="9">
    <location>
        <position position="402"/>
    </location>
</feature>
<feature type="compositionally biased region" description="Acidic residues" evidence="10">
    <location>
        <begin position="16"/>
        <end position="25"/>
    </location>
</feature>
<dbReference type="Pfam" id="PF00145">
    <property type="entry name" value="DNA_methylase"/>
    <property type="match status" value="1"/>
</dbReference>
<proteinExistence type="inferred from homology"/>
<feature type="region of interest" description="Disordered" evidence="10">
    <location>
        <begin position="1"/>
        <end position="55"/>
    </location>
</feature>
<evidence type="ECO:0000256" key="2">
    <source>
        <dbReference type="ARBA" id="ARBA00011975"/>
    </source>
</evidence>
<dbReference type="PROSITE" id="PS51680">
    <property type="entry name" value="SAM_MT_DRM"/>
    <property type="match status" value="1"/>
</dbReference>
<feature type="domain" description="UBA" evidence="11">
    <location>
        <begin position="141"/>
        <end position="175"/>
    </location>
</feature>
<feature type="compositionally biased region" description="Low complexity" evidence="10">
    <location>
        <begin position="44"/>
        <end position="55"/>
    </location>
</feature>
<reference evidence="13 14" key="1">
    <citation type="journal article" date="2018" name="Sci. Data">
        <title>The draft genome sequence of cork oak.</title>
        <authorList>
            <person name="Ramos A.M."/>
            <person name="Usie A."/>
            <person name="Barbosa P."/>
            <person name="Barros P.M."/>
            <person name="Capote T."/>
            <person name="Chaves I."/>
            <person name="Simoes F."/>
            <person name="Abreu I."/>
            <person name="Carrasquinho I."/>
            <person name="Faro C."/>
            <person name="Guimaraes J.B."/>
            <person name="Mendonca D."/>
            <person name="Nobrega F."/>
            <person name="Rodrigues L."/>
            <person name="Saibo N.J.M."/>
            <person name="Varela M.C."/>
            <person name="Egas C."/>
            <person name="Matos J."/>
            <person name="Miguel C.M."/>
            <person name="Oliveira M.M."/>
            <person name="Ricardo C.P."/>
            <person name="Goncalves S."/>
        </authorList>
    </citation>
    <scope>NUCLEOTIDE SEQUENCE [LARGE SCALE GENOMIC DNA]</scope>
    <source>
        <strain evidence="14">cv. HL8</strain>
    </source>
</reference>
<dbReference type="InterPro" id="IPR030380">
    <property type="entry name" value="SAM_MeTfrase_DRM"/>
</dbReference>
<dbReference type="Gene3D" id="1.10.8.10">
    <property type="entry name" value="DNA helicase RuvA subunit, C-terminal domain"/>
    <property type="match status" value="2"/>
</dbReference>
<dbReference type="Proteomes" id="UP000237347">
    <property type="component" value="Unassembled WGS sequence"/>
</dbReference>